<evidence type="ECO:0000313" key="10">
    <source>
        <dbReference type="Proteomes" id="UP000466831"/>
    </source>
</evidence>
<dbReference type="PROSITE" id="PS00629">
    <property type="entry name" value="IMP_1"/>
    <property type="match status" value="1"/>
</dbReference>
<dbReference type="InterPro" id="IPR000760">
    <property type="entry name" value="Inositol_monophosphatase-like"/>
</dbReference>
<keyword evidence="10" id="KW-1185">Reference proteome</keyword>
<name>A0ABM7JB14_9MYCO</name>
<dbReference type="PANTHER" id="PTHR20854">
    <property type="entry name" value="INOSITOL MONOPHOSPHATASE"/>
    <property type="match status" value="1"/>
</dbReference>
<dbReference type="InterPro" id="IPR020583">
    <property type="entry name" value="Inositol_monoP_metal-BS"/>
</dbReference>
<dbReference type="PANTHER" id="PTHR20854:SF4">
    <property type="entry name" value="INOSITOL-1-MONOPHOSPHATASE-RELATED"/>
    <property type="match status" value="1"/>
</dbReference>
<dbReference type="CDD" id="cd01639">
    <property type="entry name" value="IMPase"/>
    <property type="match status" value="1"/>
</dbReference>
<gene>
    <name evidence="9" type="primary">suhB_1</name>
    <name evidence="9" type="ORF">MMARJ_18200</name>
</gene>
<dbReference type="EMBL" id="AP022584">
    <property type="protein sequence ID" value="BBY11080.1"/>
    <property type="molecule type" value="Genomic_DNA"/>
</dbReference>
<dbReference type="Gene3D" id="3.30.540.10">
    <property type="entry name" value="Fructose-1,6-Bisphosphatase, subunit A, domain 1"/>
    <property type="match status" value="1"/>
</dbReference>
<dbReference type="Pfam" id="PF00459">
    <property type="entry name" value="Inositol_P"/>
    <property type="match status" value="1"/>
</dbReference>
<sequence length="339" mass="35178">MPGVSVVESVLVIESPRRDEGCPLTLTPRRGEPAVSARPRRLWSDRPVTHSDEELVRLRSVAETVATEAAAFVRRRRAEVFGAEAAGVAGPDSGAVRTKSSPTDPVTVVDTETERLLRDRLAELRPGDPILGEEGGGPTDPAATPAGSVTWVLDPIDGTVNFVYGVPAYAVSVAAQVNGESVAGAVADVVGDRVYSAASGLGAHVTDGQGTQPLQCAAVEDVSMALLGTGFGYSRQRRAAQAALLARMLPVVRDVRRIGSAALDLCMVASGRLDAYYEHGLKVWDRAAGALIAAEAGARVVLPAHDAAGAGLVLAAAPGIADELLAVLERFNGLDPILD</sequence>
<evidence type="ECO:0000256" key="5">
    <source>
        <dbReference type="ARBA" id="ARBA00022801"/>
    </source>
</evidence>
<dbReference type="Gene3D" id="3.40.190.80">
    <property type="match status" value="1"/>
</dbReference>
<reference evidence="9 10" key="1">
    <citation type="journal article" date="2019" name="Emerg. Microbes Infect.">
        <title>Comprehensive subspecies identification of 175 nontuberculous mycobacteria species based on 7547 genomic profiles.</title>
        <authorList>
            <person name="Matsumoto Y."/>
            <person name="Kinjo T."/>
            <person name="Motooka D."/>
            <person name="Nabeya D."/>
            <person name="Jung N."/>
            <person name="Uechi K."/>
            <person name="Horii T."/>
            <person name="Iida T."/>
            <person name="Fujita J."/>
            <person name="Nakamura S."/>
        </authorList>
    </citation>
    <scope>NUCLEOTIDE SEQUENCE [LARGE SCALE GENOMIC DNA]</scope>
    <source>
        <strain evidence="9 10">JCM 17324</strain>
    </source>
</reference>
<comment type="catalytic activity">
    <reaction evidence="1 7">
        <text>a myo-inositol phosphate + H2O = myo-inositol + phosphate</text>
        <dbReference type="Rhea" id="RHEA:24056"/>
        <dbReference type="ChEBI" id="CHEBI:15377"/>
        <dbReference type="ChEBI" id="CHEBI:17268"/>
        <dbReference type="ChEBI" id="CHEBI:43474"/>
        <dbReference type="ChEBI" id="CHEBI:84139"/>
        <dbReference type="EC" id="3.1.3.25"/>
    </reaction>
</comment>
<evidence type="ECO:0000256" key="4">
    <source>
        <dbReference type="ARBA" id="ARBA00022723"/>
    </source>
</evidence>
<dbReference type="PROSITE" id="PS00630">
    <property type="entry name" value="IMP_2"/>
    <property type="match status" value="1"/>
</dbReference>
<evidence type="ECO:0000256" key="6">
    <source>
        <dbReference type="ARBA" id="ARBA00022842"/>
    </source>
</evidence>
<protein>
    <recommendedName>
        <fullName evidence="7">Inositol-1-monophosphatase</fullName>
        <ecNumber evidence="7">3.1.3.25</ecNumber>
    </recommendedName>
</protein>
<evidence type="ECO:0000313" key="9">
    <source>
        <dbReference type="EMBL" id="BBY11080.1"/>
    </source>
</evidence>
<dbReference type="SUPFAM" id="SSF56655">
    <property type="entry name" value="Carbohydrate phosphatase"/>
    <property type="match status" value="1"/>
</dbReference>
<keyword evidence="5 7" id="KW-0378">Hydrolase</keyword>
<evidence type="ECO:0000256" key="8">
    <source>
        <dbReference type="SAM" id="MobiDB-lite"/>
    </source>
</evidence>
<accession>A0ABM7JB14</accession>
<keyword evidence="6 7" id="KW-0460">Magnesium</keyword>
<comment type="similarity">
    <text evidence="3 7">Belongs to the inositol monophosphatase superfamily.</text>
</comment>
<organism evidence="9 10">
    <name type="scientific">Mycobacterium marseillense</name>
    <dbReference type="NCBI Taxonomy" id="701042"/>
    <lineage>
        <taxon>Bacteria</taxon>
        <taxon>Bacillati</taxon>
        <taxon>Actinomycetota</taxon>
        <taxon>Actinomycetes</taxon>
        <taxon>Mycobacteriales</taxon>
        <taxon>Mycobacteriaceae</taxon>
        <taxon>Mycobacterium</taxon>
        <taxon>Mycobacterium avium complex (MAC)</taxon>
    </lineage>
</organism>
<dbReference type="InterPro" id="IPR020550">
    <property type="entry name" value="Inositol_monophosphatase_CS"/>
</dbReference>
<evidence type="ECO:0000256" key="3">
    <source>
        <dbReference type="ARBA" id="ARBA00009759"/>
    </source>
</evidence>
<keyword evidence="4 7" id="KW-0479">Metal-binding</keyword>
<dbReference type="Proteomes" id="UP000466831">
    <property type="component" value="Chromosome"/>
</dbReference>
<dbReference type="EC" id="3.1.3.25" evidence="7"/>
<proteinExistence type="inferred from homology"/>
<evidence type="ECO:0000256" key="1">
    <source>
        <dbReference type="ARBA" id="ARBA00001033"/>
    </source>
</evidence>
<evidence type="ECO:0000256" key="2">
    <source>
        <dbReference type="ARBA" id="ARBA00001946"/>
    </source>
</evidence>
<feature type="region of interest" description="Disordered" evidence="8">
    <location>
        <begin position="88"/>
        <end position="107"/>
    </location>
</feature>
<evidence type="ECO:0000256" key="7">
    <source>
        <dbReference type="RuleBase" id="RU364068"/>
    </source>
</evidence>
<comment type="cofactor">
    <cofactor evidence="2 7">
        <name>Mg(2+)</name>
        <dbReference type="ChEBI" id="CHEBI:18420"/>
    </cofactor>
</comment>
<dbReference type="InterPro" id="IPR033942">
    <property type="entry name" value="IMPase"/>
</dbReference>
<dbReference type="PRINTS" id="PR00377">
    <property type="entry name" value="IMPHPHTASES"/>
</dbReference>